<dbReference type="PANTHER" id="PTHR38471:SF2">
    <property type="entry name" value="FOUR HELIX BUNDLE PROTEIN"/>
    <property type="match status" value="1"/>
</dbReference>
<proteinExistence type="predicted"/>
<dbReference type="NCBIfam" id="TIGR02436">
    <property type="entry name" value="four helix bundle protein"/>
    <property type="match status" value="1"/>
</dbReference>
<dbReference type="CDD" id="cd16377">
    <property type="entry name" value="23S_rRNA_IVP_like"/>
    <property type="match status" value="1"/>
</dbReference>
<dbReference type="SUPFAM" id="SSF158446">
    <property type="entry name" value="IVS-encoded protein-like"/>
    <property type="match status" value="1"/>
</dbReference>
<sequence length="121" mass="13246">MAQDFRDLRVWEEAMQLAERVYALAGRLPREERFGLSMQMRKAAVSVPSCIAEGNGRSSLADYLRFLSMARGSLSEVQTQLLLAGRLGFLSPDDVDAALAQARTVGMLLTGLRRALASKTA</sequence>
<dbReference type="Pfam" id="PF05635">
    <property type="entry name" value="23S_rRNA_IVP"/>
    <property type="match status" value="1"/>
</dbReference>
<dbReference type="InterPro" id="IPR012657">
    <property type="entry name" value="23S_rRNA-intervening_sequence"/>
</dbReference>
<protein>
    <submittedName>
        <fullName evidence="1">Four helix bundle protein</fullName>
    </submittedName>
</protein>
<dbReference type="PANTHER" id="PTHR38471">
    <property type="entry name" value="FOUR HELIX BUNDLE PROTEIN"/>
    <property type="match status" value="1"/>
</dbReference>
<dbReference type="InterPro" id="IPR036583">
    <property type="entry name" value="23S_rRNA_IVS_sf"/>
</dbReference>
<keyword evidence="2" id="KW-1185">Reference proteome</keyword>
<comment type="caution">
    <text evidence="1">The sequence shown here is derived from an EMBL/GenBank/DDBJ whole genome shotgun (WGS) entry which is preliminary data.</text>
</comment>
<gene>
    <name evidence="1" type="ORF">ACFO3Q_14190</name>
</gene>
<organism evidence="1 2">
    <name type="scientific">Coralloluteibacterium thermophilum</name>
    <dbReference type="NCBI Taxonomy" id="2707049"/>
    <lineage>
        <taxon>Bacteria</taxon>
        <taxon>Pseudomonadati</taxon>
        <taxon>Pseudomonadota</taxon>
        <taxon>Gammaproteobacteria</taxon>
        <taxon>Lysobacterales</taxon>
        <taxon>Lysobacteraceae</taxon>
        <taxon>Coralloluteibacterium</taxon>
    </lineage>
</organism>
<evidence type="ECO:0000313" key="2">
    <source>
        <dbReference type="Proteomes" id="UP001595892"/>
    </source>
</evidence>
<reference evidence="2" key="1">
    <citation type="journal article" date="2019" name="Int. J. Syst. Evol. Microbiol.">
        <title>The Global Catalogue of Microorganisms (GCM) 10K type strain sequencing project: providing services to taxonomists for standard genome sequencing and annotation.</title>
        <authorList>
            <consortium name="The Broad Institute Genomics Platform"/>
            <consortium name="The Broad Institute Genome Sequencing Center for Infectious Disease"/>
            <person name="Wu L."/>
            <person name="Ma J."/>
        </authorList>
    </citation>
    <scope>NUCLEOTIDE SEQUENCE [LARGE SCALE GENOMIC DNA]</scope>
    <source>
        <strain evidence="2">CGMCC 1.13574</strain>
    </source>
</reference>
<name>A0ABV9NS16_9GAMM</name>
<dbReference type="Gene3D" id="1.20.1440.60">
    <property type="entry name" value="23S rRNA-intervening sequence"/>
    <property type="match status" value="1"/>
</dbReference>
<dbReference type="RefSeq" id="WP_377005399.1">
    <property type="nucleotide sequence ID" value="NZ_JBHSGG010000041.1"/>
</dbReference>
<dbReference type="EMBL" id="JBHSGG010000041">
    <property type="protein sequence ID" value="MFC4729318.1"/>
    <property type="molecule type" value="Genomic_DNA"/>
</dbReference>
<accession>A0ABV9NS16</accession>
<evidence type="ECO:0000313" key="1">
    <source>
        <dbReference type="EMBL" id="MFC4729318.1"/>
    </source>
</evidence>
<dbReference type="Proteomes" id="UP001595892">
    <property type="component" value="Unassembled WGS sequence"/>
</dbReference>